<dbReference type="SUPFAM" id="SSF81901">
    <property type="entry name" value="HCP-like"/>
    <property type="match status" value="1"/>
</dbReference>
<evidence type="ECO:0000313" key="2">
    <source>
        <dbReference type="EMBL" id="MBO4164417.1"/>
    </source>
</evidence>
<dbReference type="Gene3D" id="1.25.40.10">
    <property type="entry name" value="Tetratricopeptide repeat domain"/>
    <property type="match status" value="1"/>
</dbReference>
<evidence type="ECO:0000313" key="3">
    <source>
        <dbReference type="Proteomes" id="UP000671399"/>
    </source>
</evidence>
<dbReference type="EMBL" id="JAGFWR010000024">
    <property type="protein sequence ID" value="MBO4164417.1"/>
    <property type="molecule type" value="Genomic_DNA"/>
</dbReference>
<proteinExistence type="predicted"/>
<dbReference type="RefSeq" id="WP_208569956.1">
    <property type="nucleotide sequence ID" value="NZ_JAGFWR010000024.1"/>
</dbReference>
<accession>A0ABS3VFR0</accession>
<organism evidence="2 3">
    <name type="scientific">Micromonospora antibiotica</name>
    <dbReference type="NCBI Taxonomy" id="2807623"/>
    <lineage>
        <taxon>Bacteria</taxon>
        <taxon>Bacillati</taxon>
        <taxon>Actinomycetota</taxon>
        <taxon>Actinomycetes</taxon>
        <taxon>Micromonosporales</taxon>
        <taxon>Micromonosporaceae</taxon>
        <taxon>Micromonospora</taxon>
    </lineage>
</organism>
<feature type="coiled-coil region" evidence="1">
    <location>
        <begin position="193"/>
        <end position="220"/>
    </location>
</feature>
<name>A0ABS3VFR0_9ACTN</name>
<dbReference type="Proteomes" id="UP000671399">
    <property type="component" value="Unassembled WGS sequence"/>
</dbReference>
<keyword evidence="1" id="KW-0175">Coiled coil</keyword>
<comment type="caution">
    <text evidence="2">The sequence shown here is derived from an EMBL/GenBank/DDBJ whole genome shotgun (WGS) entry which is preliminary data.</text>
</comment>
<reference evidence="2 3" key="1">
    <citation type="submission" date="2021-03" db="EMBL/GenBank/DDBJ databases">
        <authorList>
            <person name="Lee D.-H."/>
        </authorList>
    </citation>
    <scope>NUCLEOTIDE SEQUENCE [LARGE SCALE GENOMIC DNA]</scope>
    <source>
        <strain evidence="2 3">MMS20-R2-23</strain>
    </source>
</reference>
<evidence type="ECO:0000256" key="1">
    <source>
        <dbReference type="SAM" id="Coils"/>
    </source>
</evidence>
<sequence length="325" mass="36567">MSIADELKHAVDTCLGPRSTRNTSVEARRVLHLHARRAANPKQRRQMDDTIADVELGHAAYLLGVHYQIHGQRDLAEHWLHIAAVRDVADAAVRLAMLLEYRSVLTANTSIDTTPRPDDDLARARRWYQVAAKAGYRPHDDGDPAPLSPLTADCCPAVEHAAGVETTDEIISSARRQASALLRQARADVKVIIDAARHEVDDLARQRAEVERQMRLLQHIVTEIAAVETQPRQRCRRFFATARVATPSSESDAWQKMREHLRAHDGTPRRRAVRRFLITRILTLLKLGDSAELDILDLDVESKEAVPTRRSTWTRPEASMRARAG</sequence>
<evidence type="ECO:0008006" key="4">
    <source>
        <dbReference type="Google" id="ProtNLM"/>
    </source>
</evidence>
<protein>
    <recommendedName>
        <fullName evidence="4">Sel1 repeat family protein</fullName>
    </recommendedName>
</protein>
<keyword evidence="3" id="KW-1185">Reference proteome</keyword>
<dbReference type="InterPro" id="IPR011990">
    <property type="entry name" value="TPR-like_helical_dom_sf"/>
</dbReference>
<gene>
    <name evidence="2" type="ORF">JQN83_26920</name>
</gene>